<dbReference type="RefSeq" id="WP_169265978.1">
    <property type="nucleotide sequence ID" value="NZ_CAWOXK010000001.1"/>
</dbReference>
<gene>
    <name evidence="1" type="ORF">DP114_21855</name>
</gene>
<dbReference type="KEGG" id="bsen:DP114_21855"/>
<sequence length="67" mass="7718">MVLKYFEKVVITELPDSCVETNNNVPIYSKYCMQLIVQDGVAVPFMFADSLEELMPYLKAMEKSTYV</sequence>
<dbReference type="AlphaFoldDB" id="A0A856MMN6"/>
<organism evidence="1 2">
    <name type="scientific">Brasilonema sennae CENA114</name>
    <dbReference type="NCBI Taxonomy" id="415709"/>
    <lineage>
        <taxon>Bacteria</taxon>
        <taxon>Bacillati</taxon>
        <taxon>Cyanobacteriota</taxon>
        <taxon>Cyanophyceae</taxon>
        <taxon>Nostocales</taxon>
        <taxon>Scytonemataceae</taxon>
        <taxon>Brasilonema</taxon>
        <taxon>Bromeliae group (in: Brasilonema)</taxon>
    </lineage>
</organism>
<keyword evidence="2" id="KW-1185">Reference proteome</keyword>
<dbReference type="EMBL" id="CP030118">
    <property type="protein sequence ID" value="QDL10186.1"/>
    <property type="molecule type" value="Genomic_DNA"/>
</dbReference>
<protein>
    <submittedName>
        <fullName evidence="1">Uncharacterized protein</fullName>
    </submittedName>
</protein>
<dbReference type="Proteomes" id="UP000503129">
    <property type="component" value="Chromosome"/>
</dbReference>
<evidence type="ECO:0000313" key="2">
    <source>
        <dbReference type="Proteomes" id="UP000503129"/>
    </source>
</evidence>
<reference evidence="1 2" key="1">
    <citation type="submission" date="2018-06" db="EMBL/GenBank/DDBJ databases">
        <title>Comparative genomics of Brasilonema spp. strains.</title>
        <authorList>
            <person name="Alvarenga D.O."/>
            <person name="Fiore M.F."/>
            <person name="Varani A.M."/>
        </authorList>
    </citation>
    <scope>NUCLEOTIDE SEQUENCE [LARGE SCALE GENOMIC DNA]</scope>
    <source>
        <strain evidence="1 2">CENA114</strain>
    </source>
</reference>
<evidence type="ECO:0000313" key="1">
    <source>
        <dbReference type="EMBL" id="QDL10186.1"/>
    </source>
</evidence>
<accession>A0A856MMN6</accession>
<name>A0A856MMN6_9CYAN</name>
<proteinExistence type="predicted"/>